<dbReference type="PROSITE" id="PS50088">
    <property type="entry name" value="ANK_REPEAT"/>
    <property type="match status" value="2"/>
</dbReference>
<gene>
    <name evidence="5" type="ORF">PYX00_002007</name>
</gene>
<dbReference type="EMBL" id="JARGDH010000001">
    <property type="protein sequence ID" value="KAL0280831.1"/>
    <property type="molecule type" value="Genomic_DNA"/>
</dbReference>
<feature type="region of interest" description="Disordered" evidence="4">
    <location>
        <begin position="237"/>
        <end position="257"/>
    </location>
</feature>
<dbReference type="PRINTS" id="PR01415">
    <property type="entry name" value="ANKYRIN"/>
</dbReference>
<organism evidence="5">
    <name type="scientific">Menopon gallinae</name>
    <name type="common">poultry shaft louse</name>
    <dbReference type="NCBI Taxonomy" id="328185"/>
    <lineage>
        <taxon>Eukaryota</taxon>
        <taxon>Metazoa</taxon>
        <taxon>Ecdysozoa</taxon>
        <taxon>Arthropoda</taxon>
        <taxon>Hexapoda</taxon>
        <taxon>Insecta</taxon>
        <taxon>Pterygota</taxon>
        <taxon>Neoptera</taxon>
        <taxon>Paraneoptera</taxon>
        <taxon>Psocodea</taxon>
        <taxon>Troctomorpha</taxon>
        <taxon>Phthiraptera</taxon>
        <taxon>Amblycera</taxon>
        <taxon>Menoponidae</taxon>
        <taxon>Menopon</taxon>
    </lineage>
</organism>
<dbReference type="PANTHER" id="PTHR24180:SF45">
    <property type="entry name" value="POLY [ADP-RIBOSE] POLYMERASE TANKYRASE"/>
    <property type="match status" value="1"/>
</dbReference>
<feature type="compositionally biased region" description="Low complexity" evidence="4">
    <location>
        <begin position="167"/>
        <end position="181"/>
    </location>
</feature>
<keyword evidence="1" id="KW-0677">Repeat</keyword>
<sequence length="591" mass="65617">MSVSMVENRICVLIEVYKMSKPSKLDVADLIQGLKGLTCDDAELVAKSPMRTHECSHYSKPYEYPQSSTSRSVGGITRVVEADPGSHRGFQQLGPGPMPEAPPPPPPPIYSDVDIRDINTWLSMCSRDPQVINDFIAELNRKDTPQHQDGSFTTLQQFKADGISICSNSSSQISSPAQSPSEQNVTSPESVTFEDNSLYHSMSPIIPSLACINIKPVDDPEDIDRLLAEIPRESGPLKFVDPNVPGRPRDGPDSASPNIGTLMLNLAADNYESTIDLSQFAGTVTPEANFAYSAVEKECLNKKLDPKEKQRAWARISQINVDSLGKGDAEGDTQLMIMLAAKKVFFEYIYVIVERLLKENPKYLSSRNDSNEDALYLAAMVQKQEPLIAGYIAESFIRGKQDVNKKYNKGNTLLHRLAEKGDTHAKVMERLVQLRNQDNQPAFDVNKKNNMGYTPLHTACKAHKGGTVRSYETVRVLLENGADCTEKDYRDENTPLHTLIGESCDKDLVRILLENHRKFRSKDGPTPTTIPNRQGNTALHLACSRNTLDIPVQKEVVEILLQHGAMIHLKNINGCVPSVLVDASRKQVMYN</sequence>
<comment type="caution">
    <text evidence="5">The sequence shown here is derived from an EMBL/GenBank/DDBJ whole genome shotgun (WGS) entry which is preliminary data.</text>
</comment>
<feature type="region of interest" description="Disordered" evidence="4">
    <location>
        <begin position="85"/>
        <end position="106"/>
    </location>
</feature>
<protein>
    <submittedName>
        <fullName evidence="5">Uncharacterized protein</fullName>
    </submittedName>
</protein>
<dbReference type="AlphaFoldDB" id="A0AAW2IFK1"/>
<dbReference type="SMART" id="SM00248">
    <property type="entry name" value="ANK"/>
    <property type="match status" value="4"/>
</dbReference>
<accession>A0AAW2IFK1</accession>
<evidence type="ECO:0000256" key="2">
    <source>
        <dbReference type="ARBA" id="ARBA00023043"/>
    </source>
</evidence>
<feature type="repeat" description="ANK" evidence="3">
    <location>
        <begin position="534"/>
        <end position="572"/>
    </location>
</feature>
<dbReference type="SUPFAM" id="SSF48403">
    <property type="entry name" value="Ankyrin repeat"/>
    <property type="match status" value="1"/>
</dbReference>
<dbReference type="InterPro" id="IPR002110">
    <property type="entry name" value="Ankyrin_rpt"/>
</dbReference>
<evidence type="ECO:0000256" key="3">
    <source>
        <dbReference type="PROSITE-ProRule" id="PRU00023"/>
    </source>
</evidence>
<keyword evidence="2 3" id="KW-0040">ANK repeat</keyword>
<evidence type="ECO:0000256" key="1">
    <source>
        <dbReference type="ARBA" id="ARBA00022737"/>
    </source>
</evidence>
<dbReference type="PROSITE" id="PS50297">
    <property type="entry name" value="ANK_REP_REGION"/>
    <property type="match status" value="2"/>
</dbReference>
<feature type="compositionally biased region" description="Polar residues" evidence="4">
    <location>
        <begin position="182"/>
        <end position="191"/>
    </location>
</feature>
<evidence type="ECO:0000313" key="5">
    <source>
        <dbReference type="EMBL" id="KAL0280831.1"/>
    </source>
</evidence>
<dbReference type="Gene3D" id="1.25.40.20">
    <property type="entry name" value="Ankyrin repeat-containing domain"/>
    <property type="match status" value="1"/>
</dbReference>
<feature type="repeat" description="ANK" evidence="3">
    <location>
        <begin position="451"/>
        <end position="489"/>
    </location>
</feature>
<feature type="region of interest" description="Disordered" evidence="4">
    <location>
        <begin position="167"/>
        <end position="191"/>
    </location>
</feature>
<reference evidence="5" key="1">
    <citation type="journal article" date="2024" name="Gigascience">
        <title>Chromosome-level genome of the poultry shaft louse Menopon gallinae provides insight into the host-switching and adaptive evolution of parasitic lice.</title>
        <authorList>
            <person name="Xu Y."/>
            <person name="Ma L."/>
            <person name="Liu S."/>
            <person name="Liang Y."/>
            <person name="Liu Q."/>
            <person name="He Z."/>
            <person name="Tian L."/>
            <person name="Duan Y."/>
            <person name="Cai W."/>
            <person name="Li H."/>
            <person name="Song F."/>
        </authorList>
    </citation>
    <scope>NUCLEOTIDE SEQUENCE</scope>
    <source>
        <strain evidence="5">Cailab_2023a</strain>
    </source>
</reference>
<proteinExistence type="predicted"/>
<dbReference type="PANTHER" id="PTHR24180">
    <property type="entry name" value="CYCLIN-DEPENDENT KINASE INHIBITOR 2C-RELATED"/>
    <property type="match status" value="1"/>
</dbReference>
<name>A0AAW2IFK1_9NEOP</name>
<evidence type="ECO:0000256" key="4">
    <source>
        <dbReference type="SAM" id="MobiDB-lite"/>
    </source>
</evidence>
<dbReference type="InterPro" id="IPR036770">
    <property type="entry name" value="Ankyrin_rpt-contain_sf"/>
</dbReference>
<dbReference type="Pfam" id="PF12796">
    <property type="entry name" value="Ank_2"/>
    <property type="match status" value="2"/>
</dbReference>
<feature type="compositionally biased region" description="Pro residues" evidence="4">
    <location>
        <begin position="96"/>
        <end position="106"/>
    </location>
</feature>
<dbReference type="InterPro" id="IPR051637">
    <property type="entry name" value="Ank_repeat_dom-contain_49"/>
</dbReference>